<dbReference type="SUPFAM" id="SSF55729">
    <property type="entry name" value="Acyl-CoA N-acyltransferases (Nat)"/>
    <property type="match status" value="1"/>
</dbReference>
<dbReference type="CDD" id="cd04301">
    <property type="entry name" value="NAT_SF"/>
    <property type="match status" value="1"/>
</dbReference>
<evidence type="ECO:0000256" key="1">
    <source>
        <dbReference type="ARBA" id="ARBA00022679"/>
    </source>
</evidence>
<dbReference type="PANTHER" id="PTHR43877">
    <property type="entry name" value="AMINOALKYLPHOSPHONATE N-ACETYLTRANSFERASE-RELATED-RELATED"/>
    <property type="match status" value="1"/>
</dbReference>
<dbReference type="PANTHER" id="PTHR43877:SF2">
    <property type="entry name" value="AMINOALKYLPHOSPHONATE N-ACETYLTRANSFERASE-RELATED"/>
    <property type="match status" value="1"/>
</dbReference>
<keyword evidence="5" id="KW-1185">Reference proteome</keyword>
<evidence type="ECO:0000259" key="3">
    <source>
        <dbReference type="PROSITE" id="PS51186"/>
    </source>
</evidence>
<proteinExistence type="predicted"/>
<dbReference type="RefSeq" id="WP_252165400.1">
    <property type="nucleotide sequence ID" value="NZ_CP084930.1"/>
</dbReference>
<organism evidence="4 5">
    <name type="scientific">Sphingomonas morindae</name>
    <dbReference type="NCBI Taxonomy" id="1541170"/>
    <lineage>
        <taxon>Bacteria</taxon>
        <taxon>Pseudomonadati</taxon>
        <taxon>Pseudomonadota</taxon>
        <taxon>Alphaproteobacteria</taxon>
        <taxon>Sphingomonadales</taxon>
        <taxon>Sphingomonadaceae</taxon>
        <taxon>Sphingomonas</taxon>
    </lineage>
</organism>
<dbReference type="Pfam" id="PF00583">
    <property type="entry name" value="Acetyltransf_1"/>
    <property type="match status" value="1"/>
</dbReference>
<evidence type="ECO:0000256" key="2">
    <source>
        <dbReference type="ARBA" id="ARBA00023315"/>
    </source>
</evidence>
<evidence type="ECO:0000313" key="5">
    <source>
        <dbReference type="Proteomes" id="UP001056937"/>
    </source>
</evidence>
<evidence type="ECO:0000313" key="4">
    <source>
        <dbReference type="EMBL" id="USI71587.1"/>
    </source>
</evidence>
<gene>
    <name evidence="4" type="ORF">LHA26_09580</name>
</gene>
<accession>A0ABY4X3X0</accession>
<dbReference type="Proteomes" id="UP001056937">
    <property type="component" value="Chromosome 1"/>
</dbReference>
<protein>
    <submittedName>
        <fullName evidence="4">GNAT family N-acetyltransferase</fullName>
    </submittedName>
</protein>
<dbReference type="InterPro" id="IPR050832">
    <property type="entry name" value="Bact_Acetyltransf"/>
</dbReference>
<dbReference type="PROSITE" id="PS51186">
    <property type="entry name" value="GNAT"/>
    <property type="match status" value="1"/>
</dbReference>
<dbReference type="InterPro" id="IPR000182">
    <property type="entry name" value="GNAT_dom"/>
</dbReference>
<sequence>MTPTFEHADTDAALSVCFPIIQQLRPQLRTEAEWCARAAAMRPDGYRVLACRGGDEIIALAGYRLQFNLVHGRFLFVNDLVTADGHRGQGWGSKLLDALATIAVTSECDRLVLDTAMANLDARRFYRREGLQEVIAGFVKPIERAA</sequence>
<dbReference type="Gene3D" id="3.40.630.30">
    <property type="match status" value="1"/>
</dbReference>
<feature type="domain" description="N-acetyltransferase" evidence="3">
    <location>
        <begin position="3"/>
        <end position="146"/>
    </location>
</feature>
<reference evidence="4" key="1">
    <citation type="journal article" date="2022" name="Toxins">
        <title>Genomic Analysis of Sphingopyxis sp. USTB-05 for Biodegrading Cyanobacterial Hepatotoxins.</title>
        <authorList>
            <person name="Liu C."/>
            <person name="Xu Q."/>
            <person name="Zhao Z."/>
            <person name="Zhang H."/>
            <person name="Liu X."/>
            <person name="Yin C."/>
            <person name="Liu Y."/>
            <person name="Yan H."/>
        </authorList>
    </citation>
    <scope>NUCLEOTIDE SEQUENCE</scope>
    <source>
        <strain evidence="4">NBD5</strain>
    </source>
</reference>
<dbReference type="InterPro" id="IPR016181">
    <property type="entry name" value="Acyl_CoA_acyltransferase"/>
</dbReference>
<keyword evidence="2" id="KW-0012">Acyltransferase</keyword>
<keyword evidence="1" id="KW-0808">Transferase</keyword>
<dbReference type="EMBL" id="CP084930">
    <property type="protein sequence ID" value="USI71587.1"/>
    <property type="molecule type" value="Genomic_DNA"/>
</dbReference>
<name>A0ABY4X3X0_9SPHN</name>